<evidence type="ECO:0000313" key="12">
    <source>
        <dbReference type="EMBL" id="KAL0634501.1"/>
    </source>
</evidence>
<keyword evidence="11" id="KW-1133">Transmembrane helix</keyword>
<dbReference type="InterPro" id="IPR004886">
    <property type="entry name" value="Glucanosyltransferase"/>
</dbReference>
<comment type="subcellular location">
    <subcellularLocation>
        <location evidence="1 9">Cell membrane</location>
        <topology evidence="1 9">Lipid-anchor</topology>
        <topology evidence="1 9">GPI-anchor</topology>
    </subcellularLocation>
</comment>
<dbReference type="EC" id="2.4.1.-" evidence="9"/>
<evidence type="ECO:0000256" key="8">
    <source>
        <dbReference type="ARBA" id="ARBA00023288"/>
    </source>
</evidence>
<dbReference type="Proteomes" id="UP001447188">
    <property type="component" value="Unassembled WGS sequence"/>
</dbReference>
<dbReference type="InterPro" id="IPR017853">
    <property type="entry name" value="GH"/>
</dbReference>
<evidence type="ECO:0000256" key="1">
    <source>
        <dbReference type="ARBA" id="ARBA00004609"/>
    </source>
</evidence>
<proteinExistence type="inferred from homology"/>
<keyword evidence="5 9" id="KW-0732">Signal</keyword>
<dbReference type="PANTHER" id="PTHR31468">
    <property type="entry name" value="1,3-BETA-GLUCANOSYLTRANSFERASE GAS1"/>
    <property type="match status" value="1"/>
</dbReference>
<keyword evidence="3 9" id="KW-0336">GPI-anchor</keyword>
<dbReference type="SUPFAM" id="SSF51445">
    <property type="entry name" value="(Trans)glycosidases"/>
    <property type="match status" value="1"/>
</dbReference>
<keyword evidence="7" id="KW-0325">Glycoprotein</keyword>
<evidence type="ECO:0000256" key="6">
    <source>
        <dbReference type="ARBA" id="ARBA00023136"/>
    </source>
</evidence>
<keyword evidence="8 9" id="KW-0449">Lipoprotein</keyword>
<protein>
    <recommendedName>
        <fullName evidence="9">1,3-beta-glucanosyltransferase</fullName>
        <ecNumber evidence="9">2.4.1.-</ecNumber>
    </recommendedName>
</protein>
<evidence type="ECO:0000256" key="4">
    <source>
        <dbReference type="ARBA" id="ARBA00022679"/>
    </source>
</evidence>
<comment type="similarity">
    <text evidence="2 9">Belongs to the glycosyl hydrolase 72 family.</text>
</comment>
<organism evidence="12 13">
    <name type="scientific">Discina gigas</name>
    <dbReference type="NCBI Taxonomy" id="1032678"/>
    <lineage>
        <taxon>Eukaryota</taxon>
        <taxon>Fungi</taxon>
        <taxon>Dikarya</taxon>
        <taxon>Ascomycota</taxon>
        <taxon>Pezizomycotina</taxon>
        <taxon>Pezizomycetes</taxon>
        <taxon>Pezizales</taxon>
        <taxon>Discinaceae</taxon>
        <taxon>Discina</taxon>
    </lineage>
</organism>
<feature type="chain" id="PRO_5045007329" description="1,3-beta-glucanosyltransferase" evidence="9">
    <location>
        <begin position="23"/>
        <end position="444"/>
    </location>
</feature>
<name>A0ABR3GF89_9PEZI</name>
<evidence type="ECO:0000256" key="3">
    <source>
        <dbReference type="ARBA" id="ARBA00022622"/>
    </source>
</evidence>
<evidence type="ECO:0000256" key="9">
    <source>
        <dbReference type="RuleBase" id="RU361209"/>
    </source>
</evidence>
<keyword evidence="6 9" id="KW-0472">Membrane</keyword>
<feature type="region of interest" description="Disordered" evidence="10">
    <location>
        <begin position="365"/>
        <end position="415"/>
    </location>
</feature>
<reference evidence="12 13" key="1">
    <citation type="submission" date="2024-02" db="EMBL/GenBank/DDBJ databases">
        <title>Discinaceae phylogenomics.</title>
        <authorList>
            <person name="Dirks A.C."/>
            <person name="James T.Y."/>
        </authorList>
    </citation>
    <scope>NUCLEOTIDE SEQUENCE [LARGE SCALE GENOMIC DNA]</scope>
    <source>
        <strain evidence="12 13">ACD0624</strain>
    </source>
</reference>
<comment type="caution">
    <text evidence="12">The sequence shown here is derived from an EMBL/GenBank/DDBJ whole genome shotgun (WGS) entry which is preliminary data.</text>
</comment>
<evidence type="ECO:0000256" key="5">
    <source>
        <dbReference type="ARBA" id="ARBA00022729"/>
    </source>
</evidence>
<dbReference type="PANTHER" id="PTHR31468:SF5">
    <property type="entry name" value="1,3-BETA-GLUCANOSYLTRANSFERASE GAS5"/>
    <property type="match status" value="1"/>
</dbReference>
<feature type="signal peptide" evidence="9">
    <location>
        <begin position="1"/>
        <end position="22"/>
    </location>
</feature>
<keyword evidence="13" id="KW-1185">Reference proteome</keyword>
<feature type="transmembrane region" description="Helical" evidence="11">
    <location>
        <begin position="421"/>
        <end position="443"/>
    </location>
</feature>
<keyword evidence="11" id="KW-0812">Transmembrane</keyword>
<dbReference type="EMBL" id="JBBBZM010000093">
    <property type="protein sequence ID" value="KAL0634501.1"/>
    <property type="molecule type" value="Genomic_DNA"/>
</dbReference>
<evidence type="ECO:0000256" key="2">
    <source>
        <dbReference type="ARBA" id="ARBA00007528"/>
    </source>
</evidence>
<evidence type="ECO:0000256" key="11">
    <source>
        <dbReference type="SAM" id="Phobius"/>
    </source>
</evidence>
<gene>
    <name evidence="12" type="primary">GAS5</name>
    <name evidence="12" type="ORF">Q9L58_006590</name>
</gene>
<evidence type="ECO:0000313" key="13">
    <source>
        <dbReference type="Proteomes" id="UP001447188"/>
    </source>
</evidence>
<evidence type="ECO:0000256" key="7">
    <source>
        <dbReference type="ARBA" id="ARBA00023180"/>
    </source>
</evidence>
<sequence length="444" mass="47928">MRNFRAVAAATAVVAFSALASAAITTPVTVKGNAFFVGNDRFYIRGVDYQPGGSSDLADPLANTTTCSRDIPIMKELGLNAVRVYTIDNSKDHSECMKMLSDAGIYLILDVNTPKFSVNRDYPMYSYNDVYLQHVFATIDVFGKYTNTLGFFAANEVTNMANNTRAATVVKAVIRDMREYIGKHVGRPIPVGYSAADVAENRMEMAQYMNCGDANTRSDFYTINDYSWCGKSSFMVSGWDQKVKNYTDYSIPIFLSEFGCNVPSPRTFGEITSLYSSDMTGVFSGGLVYEFTQEASKYGLVQVSDDGKSVETLVDYDNLQKMYKATAPPTGDGGFQENLPAEKCPDQTSLWEASNTLPDLPSAASVYMKSGAGDPKGTNGPSNQYMPKNNGPDAAFTDVPASSGSPKSTETPGAAVGGREMVAGSLWVGVIVPLAAFAGAMLVF</sequence>
<evidence type="ECO:0000256" key="10">
    <source>
        <dbReference type="SAM" id="MobiDB-lite"/>
    </source>
</evidence>
<keyword evidence="4 9" id="KW-0808">Transferase</keyword>
<feature type="compositionally biased region" description="Polar residues" evidence="10">
    <location>
        <begin position="400"/>
        <end position="411"/>
    </location>
</feature>
<dbReference type="Pfam" id="PF03198">
    <property type="entry name" value="Glyco_hydro_72"/>
    <property type="match status" value="1"/>
</dbReference>
<accession>A0ABR3GF89</accession>
<comment type="function">
    <text evidence="9">Splits internally a 1,3-beta-glucan molecule and transfers the newly generated reducing end (the donor) to the non-reducing end of another 1,3-beta-glucan molecule (the acceptor) forming a 1,3-beta linkage, resulting in the elongation of 1,3-beta-glucan chains in the cell wall.</text>
</comment>
<dbReference type="Gene3D" id="3.20.20.80">
    <property type="entry name" value="Glycosidases"/>
    <property type="match status" value="1"/>
</dbReference>